<evidence type="ECO:0000256" key="7">
    <source>
        <dbReference type="ARBA" id="ARBA00022967"/>
    </source>
</evidence>
<gene>
    <name evidence="10" type="ORF">KHA94_24935</name>
</gene>
<sequence>MKPLVQLNNVSFQYDIQENYALQDVSFEIYEGEWLAIVGHNGSGKSTLAKLLNGLQYPQEGTITVDGMLLSEETVWETRRMIGMVFQNPDNQFVGTTVQDDVAFGLENNGIARDDMIERVNSSLNKVKMAQFLDQEPHHLSGGQKQRVAIAGVIALRPSVIILDEATSMLDPRGREEVLETVRELKETHNMTVISITHDLEEAAKADRIIVMNKGKLYREGTPEEIFQMDEELVKLGLDIPFPVKMSKLLKEQGISLSRHFLSEEELVAELWTSYYNK</sequence>
<dbReference type="GO" id="GO:0005524">
    <property type="term" value="F:ATP binding"/>
    <property type="evidence" value="ECO:0007669"/>
    <property type="project" value="UniProtKB-KW"/>
</dbReference>
<dbReference type="InterPro" id="IPR050095">
    <property type="entry name" value="ECF_ABC_transporter_ATP-bd"/>
</dbReference>
<dbReference type="Proteomes" id="UP000681027">
    <property type="component" value="Unassembled WGS sequence"/>
</dbReference>
<dbReference type="PROSITE" id="PS00211">
    <property type="entry name" value="ABC_TRANSPORTER_1"/>
    <property type="match status" value="1"/>
</dbReference>
<evidence type="ECO:0000256" key="1">
    <source>
        <dbReference type="ARBA" id="ARBA00004202"/>
    </source>
</evidence>
<dbReference type="InterPro" id="IPR017871">
    <property type="entry name" value="ABC_transporter-like_CS"/>
</dbReference>
<dbReference type="Gene3D" id="3.40.50.300">
    <property type="entry name" value="P-loop containing nucleotide triphosphate hydrolases"/>
    <property type="match status" value="1"/>
</dbReference>
<organism evidence="10 11">
    <name type="scientific">Cytobacillus citreus</name>
    <dbReference type="NCBI Taxonomy" id="2833586"/>
    <lineage>
        <taxon>Bacteria</taxon>
        <taxon>Bacillati</taxon>
        <taxon>Bacillota</taxon>
        <taxon>Bacilli</taxon>
        <taxon>Bacillales</taxon>
        <taxon>Bacillaceae</taxon>
        <taxon>Cytobacillus</taxon>
    </lineage>
</organism>
<evidence type="ECO:0000256" key="2">
    <source>
        <dbReference type="ARBA" id="ARBA00005417"/>
    </source>
</evidence>
<dbReference type="NCBIfam" id="NF010167">
    <property type="entry name" value="PRK13648.1"/>
    <property type="match status" value="1"/>
</dbReference>
<evidence type="ECO:0000256" key="3">
    <source>
        <dbReference type="ARBA" id="ARBA00022448"/>
    </source>
</evidence>
<dbReference type="PANTHER" id="PTHR43553:SF24">
    <property type="entry name" value="ENERGY-COUPLING FACTOR TRANSPORTER ATP-BINDING PROTEIN ECFA1"/>
    <property type="match status" value="1"/>
</dbReference>
<dbReference type="CDD" id="cd03225">
    <property type="entry name" value="ABC_cobalt_CbiO_domain1"/>
    <property type="match status" value="1"/>
</dbReference>
<protein>
    <submittedName>
        <fullName evidence="10">Energy-coupling factor ABC transporter ATP-binding protein</fullName>
    </submittedName>
</protein>
<evidence type="ECO:0000256" key="4">
    <source>
        <dbReference type="ARBA" id="ARBA00022475"/>
    </source>
</evidence>
<keyword evidence="5" id="KW-0547">Nucleotide-binding</keyword>
<evidence type="ECO:0000313" key="10">
    <source>
        <dbReference type="EMBL" id="MBS4193333.1"/>
    </source>
</evidence>
<name>A0ABS5NZT3_9BACI</name>
<dbReference type="InterPro" id="IPR015856">
    <property type="entry name" value="ABC_transpr_CbiO/EcfA_su"/>
</dbReference>
<feature type="domain" description="ABC transporter" evidence="9">
    <location>
        <begin position="5"/>
        <end position="239"/>
    </location>
</feature>
<evidence type="ECO:0000256" key="5">
    <source>
        <dbReference type="ARBA" id="ARBA00022741"/>
    </source>
</evidence>
<dbReference type="InterPro" id="IPR027417">
    <property type="entry name" value="P-loop_NTPase"/>
</dbReference>
<comment type="similarity">
    <text evidence="2">Belongs to the ABC transporter superfamily.</text>
</comment>
<dbReference type="Pfam" id="PF00005">
    <property type="entry name" value="ABC_tran"/>
    <property type="match status" value="1"/>
</dbReference>
<accession>A0ABS5NZT3</accession>
<keyword evidence="8" id="KW-0472">Membrane</keyword>
<dbReference type="PROSITE" id="PS50893">
    <property type="entry name" value="ABC_TRANSPORTER_2"/>
    <property type="match status" value="1"/>
</dbReference>
<dbReference type="EMBL" id="JAGYPM010000011">
    <property type="protein sequence ID" value="MBS4193333.1"/>
    <property type="molecule type" value="Genomic_DNA"/>
</dbReference>
<keyword evidence="6 10" id="KW-0067">ATP-binding</keyword>
<evidence type="ECO:0000259" key="9">
    <source>
        <dbReference type="PROSITE" id="PS50893"/>
    </source>
</evidence>
<dbReference type="InterPro" id="IPR030947">
    <property type="entry name" value="EcfA_1"/>
</dbReference>
<dbReference type="SUPFAM" id="SSF52540">
    <property type="entry name" value="P-loop containing nucleoside triphosphate hydrolases"/>
    <property type="match status" value="1"/>
</dbReference>
<keyword evidence="3" id="KW-0813">Transport</keyword>
<keyword evidence="7" id="KW-1278">Translocase</keyword>
<reference evidence="10 11" key="1">
    <citation type="submission" date="2021-05" db="EMBL/GenBank/DDBJ databases">
        <title>Novel Bacillus species.</title>
        <authorList>
            <person name="Liu G."/>
        </authorList>
    </citation>
    <scope>NUCLEOTIDE SEQUENCE [LARGE SCALE GENOMIC DNA]</scope>
    <source>
        <strain evidence="10 11">FJAT-49705</strain>
    </source>
</reference>
<keyword evidence="11" id="KW-1185">Reference proteome</keyword>
<comment type="caution">
    <text evidence="10">The sequence shown here is derived from an EMBL/GenBank/DDBJ whole genome shotgun (WGS) entry which is preliminary data.</text>
</comment>
<evidence type="ECO:0000256" key="8">
    <source>
        <dbReference type="ARBA" id="ARBA00023136"/>
    </source>
</evidence>
<evidence type="ECO:0000256" key="6">
    <source>
        <dbReference type="ARBA" id="ARBA00022840"/>
    </source>
</evidence>
<comment type="subcellular location">
    <subcellularLocation>
        <location evidence="1">Cell membrane</location>
        <topology evidence="1">Peripheral membrane protein</topology>
    </subcellularLocation>
</comment>
<proteinExistence type="inferred from homology"/>
<keyword evidence="4" id="KW-1003">Cell membrane</keyword>
<evidence type="ECO:0000313" key="11">
    <source>
        <dbReference type="Proteomes" id="UP000681027"/>
    </source>
</evidence>
<dbReference type="NCBIfam" id="NF010156">
    <property type="entry name" value="PRK13635.1"/>
    <property type="match status" value="1"/>
</dbReference>
<dbReference type="NCBIfam" id="TIGR04520">
    <property type="entry name" value="ECF_ATPase_1"/>
    <property type="match status" value="1"/>
</dbReference>
<dbReference type="InterPro" id="IPR003593">
    <property type="entry name" value="AAA+_ATPase"/>
</dbReference>
<dbReference type="PANTHER" id="PTHR43553">
    <property type="entry name" value="HEAVY METAL TRANSPORTER"/>
    <property type="match status" value="1"/>
</dbReference>
<dbReference type="SMART" id="SM00382">
    <property type="entry name" value="AAA"/>
    <property type="match status" value="1"/>
</dbReference>
<dbReference type="InterPro" id="IPR003439">
    <property type="entry name" value="ABC_transporter-like_ATP-bd"/>
</dbReference>